<comment type="caution">
    <text evidence="3">The sequence shown here is derived from an EMBL/GenBank/DDBJ whole genome shotgun (WGS) entry which is preliminary data.</text>
</comment>
<dbReference type="PANTHER" id="PTHR45669:SF18">
    <property type="entry name" value="GLUTAREDOXIN FAMILY PROTEIN"/>
    <property type="match status" value="1"/>
</dbReference>
<protein>
    <recommendedName>
        <fullName evidence="2">Glutaredoxin domain-containing protein</fullName>
    </recommendedName>
</protein>
<dbReference type="Pfam" id="PF23733">
    <property type="entry name" value="GRXCR1-2_C"/>
    <property type="match status" value="1"/>
</dbReference>
<sequence>MGCSASRPANFVTQQQNPTSNSSSSFSNSQLQSPYYSFSDPSSTPVSRTLSLPTPLVHHPPLRKGDSNHFVSLTSTTYGSLVLVDPPNPSFNGQDFANQTAQMGKVQDFGNSEDPLSPDSVINTWELMEGLDEDEFHFHMVDSPKRPGDGEIDASEIVKSYEFVENPVSKPLWKHLSEESLLAKMDYNVVSSYQKALLGRHNGCENPNDSSKPQKAESLEANDVNKLVSDGDESCYLVGAEDRIVLYYTSLRGIRKTYEDCCAVRVIFRGFRVCIDERDISMDRSYRTELQDALKGKAVSLPQVFIKGKYIGGAEEIKQLNETGELAKLLEGFPLKDLGFVCESCGDARFVPCPSCNGSRKVYEEEEGKLRRCPDCNENGLVRCSGCCP</sequence>
<dbReference type="CDD" id="cd03031">
    <property type="entry name" value="GRX_GRX_like"/>
    <property type="match status" value="1"/>
</dbReference>
<feature type="domain" description="Glutaredoxin" evidence="2">
    <location>
        <begin position="245"/>
        <end position="311"/>
    </location>
</feature>
<gene>
    <name evidence="3" type="ORF">Salat_2935200</name>
</gene>
<evidence type="ECO:0000313" key="3">
    <source>
        <dbReference type="EMBL" id="KAK4412880.1"/>
    </source>
</evidence>
<dbReference type="EMBL" id="JACGWO010000013">
    <property type="protein sequence ID" value="KAK4412880.1"/>
    <property type="molecule type" value="Genomic_DNA"/>
</dbReference>
<dbReference type="Proteomes" id="UP001293254">
    <property type="component" value="Unassembled WGS sequence"/>
</dbReference>
<feature type="compositionally biased region" description="Polar residues" evidence="1">
    <location>
        <begin position="34"/>
        <end position="52"/>
    </location>
</feature>
<feature type="region of interest" description="Disordered" evidence="1">
    <location>
        <begin position="1"/>
        <end position="68"/>
    </location>
</feature>
<evidence type="ECO:0000313" key="4">
    <source>
        <dbReference type="Proteomes" id="UP001293254"/>
    </source>
</evidence>
<dbReference type="PROSITE" id="PS51354">
    <property type="entry name" value="GLUTAREDOXIN_2"/>
    <property type="match status" value="1"/>
</dbReference>
<name>A0AAE2C8R2_9LAMI</name>
<evidence type="ECO:0000259" key="2">
    <source>
        <dbReference type="Pfam" id="PF00462"/>
    </source>
</evidence>
<dbReference type="PANTHER" id="PTHR45669">
    <property type="entry name" value="GLUTAREDOXIN DOMAIN-CONTAINING CYSTEINE-RICH PROTEIN CG12206-RELATED"/>
    <property type="match status" value="1"/>
</dbReference>
<organism evidence="3 4">
    <name type="scientific">Sesamum alatum</name>
    <dbReference type="NCBI Taxonomy" id="300844"/>
    <lineage>
        <taxon>Eukaryota</taxon>
        <taxon>Viridiplantae</taxon>
        <taxon>Streptophyta</taxon>
        <taxon>Embryophyta</taxon>
        <taxon>Tracheophyta</taxon>
        <taxon>Spermatophyta</taxon>
        <taxon>Magnoliopsida</taxon>
        <taxon>eudicotyledons</taxon>
        <taxon>Gunneridae</taxon>
        <taxon>Pentapetalae</taxon>
        <taxon>asterids</taxon>
        <taxon>lamiids</taxon>
        <taxon>Lamiales</taxon>
        <taxon>Pedaliaceae</taxon>
        <taxon>Sesamum</taxon>
    </lineage>
</organism>
<dbReference type="SUPFAM" id="SSF52833">
    <property type="entry name" value="Thioredoxin-like"/>
    <property type="match status" value="1"/>
</dbReference>
<feature type="compositionally biased region" description="Low complexity" evidence="1">
    <location>
        <begin position="14"/>
        <end position="33"/>
    </location>
</feature>
<evidence type="ECO:0000256" key="1">
    <source>
        <dbReference type="SAM" id="MobiDB-lite"/>
    </source>
</evidence>
<reference evidence="3" key="2">
    <citation type="journal article" date="2024" name="Plant">
        <title>Genomic evolution and insights into agronomic trait innovations of Sesamum species.</title>
        <authorList>
            <person name="Miao H."/>
            <person name="Wang L."/>
            <person name="Qu L."/>
            <person name="Liu H."/>
            <person name="Sun Y."/>
            <person name="Le M."/>
            <person name="Wang Q."/>
            <person name="Wei S."/>
            <person name="Zheng Y."/>
            <person name="Lin W."/>
            <person name="Duan Y."/>
            <person name="Cao H."/>
            <person name="Xiong S."/>
            <person name="Wang X."/>
            <person name="Wei L."/>
            <person name="Li C."/>
            <person name="Ma Q."/>
            <person name="Ju M."/>
            <person name="Zhao R."/>
            <person name="Li G."/>
            <person name="Mu C."/>
            <person name="Tian Q."/>
            <person name="Mei H."/>
            <person name="Zhang T."/>
            <person name="Gao T."/>
            <person name="Zhang H."/>
        </authorList>
    </citation>
    <scope>NUCLEOTIDE SEQUENCE</scope>
    <source>
        <strain evidence="3">3651</strain>
    </source>
</reference>
<keyword evidence="4" id="KW-1185">Reference proteome</keyword>
<dbReference type="Gene3D" id="3.40.30.10">
    <property type="entry name" value="Glutaredoxin"/>
    <property type="match status" value="1"/>
</dbReference>
<dbReference type="InterPro" id="IPR036249">
    <property type="entry name" value="Thioredoxin-like_sf"/>
</dbReference>
<dbReference type="Pfam" id="PF00462">
    <property type="entry name" value="Glutaredoxin"/>
    <property type="match status" value="1"/>
</dbReference>
<dbReference type="AlphaFoldDB" id="A0AAE2C8R2"/>
<accession>A0AAE2C8R2</accession>
<proteinExistence type="predicted"/>
<reference evidence="3" key="1">
    <citation type="submission" date="2020-06" db="EMBL/GenBank/DDBJ databases">
        <authorList>
            <person name="Li T."/>
            <person name="Hu X."/>
            <person name="Zhang T."/>
            <person name="Song X."/>
            <person name="Zhang H."/>
            <person name="Dai N."/>
            <person name="Sheng W."/>
            <person name="Hou X."/>
            <person name="Wei L."/>
        </authorList>
    </citation>
    <scope>NUCLEOTIDE SEQUENCE</scope>
    <source>
        <strain evidence="3">3651</strain>
        <tissue evidence="3">Leaf</tissue>
    </source>
</reference>
<dbReference type="InterPro" id="IPR002109">
    <property type="entry name" value="Glutaredoxin"/>
</dbReference>